<accession>A0ABM7EX61</accession>
<dbReference type="Gene3D" id="2.60.120.1390">
    <property type="match status" value="1"/>
</dbReference>
<sequence>MNLSGTLKSIQQGMTNTKIPFARTPKVNNRTASPALYVTMPWAIIIYSCMVFYADTFSHNWGNAVFAGFNAVVTFWALTALDRISVRHCCGCRKIAGKGALMTQHNDWSAMQQSSYHDMQVDSLGAFSARNPLDSLAVTAPGRTRCVNAENPTGGKGTAATAASALGPSRKGSPCIQTVKAGESVTLMNVDGPGVIRHIWMTVTDRTSPTGPNVLRNLILEFYWDGEETPSVQCPIGDFFCCGHAQACRVNSMPVVVVPNRGFNCYFSMPFEHARIVLRNDHNEDVPAFFYQIDYTEYDSLPAGTMRFHAQWRRERVTELARDYVVLDGVQGRGAYIGTYLALTALESRWWGEGEVKMYIDGDDQYPTWCSTGAEDYFGGAWSFADFDEHGRMHEQTFCAPYVGFPFYSQRLASHRESAYWDVNTPVTRGLYRWHIPDPIYFEHDLRVEWQQIGTEEGGNFERQDDVASVAYWYQLEPHTPFTPIGDRHFRQPR</sequence>
<keyword evidence="1" id="KW-0472">Membrane</keyword>
<evidence type="ECO:0000256" key="1">
    <source>
        <dbReference type="SAM" id="Phobius"/>
    </source>
</evidence>
<proteinExistence type="predicted"/>
<organism evidence="2 3">
    <name type="scientific">Bifidobacterium catenulatum DSM 16992 = JCM 1194 = LMG 11043</name>
    <dbReference type="NCBI Taxonomy" id="566552"/>
    <lineage>
        <taxon>Bacteria</taxon>
        <taxon>Bacillati</taxon>
        <taxon>Actinomycetota</taxon>
        <taxon>Actinomycetes</taxon>
        <taxon>Bifidobacteriales</taxon>
        <taxon>Bifidobacteriaceae</taxon>
        <taxon>Bifidobacterium</taxon>
    </lineage>
</organism>
<evidence type="ECO:0000313" key="3">
    <source>
        <dbReference type="Proteomes" id="UP000035061"/>
    </source>
</evidence>
<dbReference type="InterPro" id="IPR021345">
    <property type="entry name" value="DUF2961"/>
</dbReference>
<name>A0ABM7EX61_9BIFI</name>
<evidence type="ECO:0000313" key="2">
    <source>
        <dbReference type="EMBL" id="BAR02539.1"/>
    </source>
</evidence>
<dbReference type="EMBL" id="AP012325">
    <property type="protein sequence ID" value="BAR02539.1"/>
    <property type="molecule type" value="Genomic_DNA"/>
</dbReference>
<protein>
    <recommendedName>
        <fullName evidence="4">DUF2961 domain-containing protein</fullName>
    </recommendedName>
</protein>
<reference evidence="2 3" key="1">
    <citation type="submission" date="2012-02" db="EMBL/GenBank/DDBJ databases">
        <title>Complete genome sequence of Bifidobacterium catenulatum JCM 1194.</title>
        <authorList>
            <person name="Toh H."/>
            <person name="Oshima K."/>
            <person name="Morita H."/>
            <person name="Hattori M."/>
        </authorList>
    </citation>
    <scope>NUCLEOTIDE SEQUENCE [LARGE SCALE GENOMIC DNA]</scope>
    <source>
        <strain evidence="2 3">JCM 1194</strain>
    </source>
</reference>
<keyword evidence="3" id="KW-1185">Reference proteome</keyword>
<feature type="transmembrane region" description="Helical" evidence="1">
    <location>
        <begin position="61"/>
        <end position="81"/>
    </location>
</feature>
<feature type="transmembrane region" description="Helical" evidence="1">
    <location>
        <begin position="35"/>
        <end position="54"/>
    </location>
</feature>
<keyword evidence="1" id="KW-1133">Transmembrane helix</keyword>
<dbReference type="Pfam" id="PF11175">
    <property type="entry name" value="DUF2961"/>
    <property type="match status" value="1"/>
</dbReference>
<gene>
    <name evidence="2" type="ORF">BBCT_1571</name>
</gene>
<dbReference type="Proteomes" id="UP000035061">
    <property type="component" value="Chromosome"/>
</dbReference>
<keyword evidence="1" id="KW-0812">Transmembrane</keyword>
<evidence type="ECO:0008006" key="4">
    <source>
        <dbReference type="Google" id="ProtNLM"/>
    </source>
</evidence>